<keyword evidence="2" id="KW-0378">Hydrolase</keyword>
<protein>
    <submittedName>
        <fullName evidence="2">HNH endonuclease</fullName>
    </submittedName>
</protein>
<evidence type="ECO:0000313" key="2">
    <source>
        <dbReference type="EMBL" id="KKS12819.1"/>
    </source>
</evidence>
<organism evidence="2 3">
    <name type="scientific">Candidatus Daviesbacteria bacterium GW2011_GWB1_41_5</name>
    <dbReference type="NCBI Taxonomy" id="1618429"/>
    <lineage>
        <taxon>Bacteria</taxon>
        <taxon>Candidatus Daviesiibacteriota</taxon>
    </lineage>
</organism>
<gene>
    <name evidence="2" type="ORF">UU67_C0040G0008</name>
</gene>
<keyword evidence="2" id="KW-0255">Endonuclease</keyword>
<dbReference type="GO" id="GO:0008270">
    <property type="term" value="F:zinc ion binding"/>
    <property type="evidence" value="ECO:0007669"/>
    <property type="project" value="InterPro"/>
</dbReference>
<dbReference type="Proteomes" id="UP000034753">
    <property type="component" value="Unassembled WGS sequence"/>
</dbReference>
<comment type="caution">
    <text evidence="2">The sequence shown here is derived from an EMBL/GenBank/DDBJ whole genome shotgun (WGS) entry which is preliminary data.</text>
</comment>
<dbReference type="GO" id="GO:0003676">
    <property type="term" value="F:nucleic acid binding"/>
    <property type="evidence" value="ECO:0007669"/>
    <property type="project" value="InterPro"/>
</dbReference>
<dbReference type="SMART" id="SM00507">
    <property type="entry name" value="HNHc"/>
    <property type="match status" value="1"/>
</dbReference>
<feature type="domain" description="HNH nuclease" evidence="1">
    <location>
        <begin position="136"/>
        <end position="192"/>
    </location>
</feature>
<dbReference type="AlphaFoldDB" id="A0A0G0WIT5"/>
<dbReference type="GO" id="GO:0004519">
    <property type="term" value="F:endonuclease activity"/>
    <property type="evidence" value="ECO:0007669"/>
    <property type="project" value="UniProtKB-KW"/>
</dbReference>
<dbReference type="PATRIC" id="fig|1618429.3.peg.798"/>
<dbReference type="InterPro" id="IPR002711">
    <property type="entry name" value="HNH"/>
</dbReference>
<dbReference type="CDD" id="cd00085">
    <property type="entry name" value="HNHc"/>
    <property type="match status" value="1"/>
</dbReference>
<sequence>MRHSFYDDPKYKQLQAIIARKHWQIGLYRASSKPLEPRTCHNPHCKATFFVKSYNPKIYCNRHCSAIINNTIRIRSLRCKKSVTCLVCGKIVGRSCKKYCSVKCQKAYEHQMFLTDWRLGKVSGNMGIKTQIISKRIRRYLIEKYGDKCSLCGWNQINPVTNKVPLEIDHIDGNASNNKEENLRLICPNCHSLTPHFRNLNKGNGRIWRQKQSKIV</sequence>
<accession>A0A0G0WIT5</accession>
<keyword evidence="2" id="KW-0540">Nuclease</keyword>
<evidence type="ECO:0000313" key="3">
    <source>
        <dbReference type="Proteomes" id="UP000034753"/>
    </source>
</evidence>
<evidence type="ECO:0000259" key="1">
    <source>
        <dbReference type="SMART" id="SM00507"/>
    </source>
</evidence>
<proteinExistence type="predicted"/>
<reference evidence="2 3" key="1">
    <citation type="journal article" date="2015" name="Nature">
        <title>rRNA introns, odd ribosomes, and small enigmatic genomes across a large radiation of phyla.</title>
        <authorList>
            <person name="Brown C.T."/>
            <person name="Hug L.A."/>
            <person name="Thomas B.C."/>
            <person name="Sharon I."/>
            <person name="Castelle C.J."/>
            <person name="Singh A."/>
            <person name="Wilkins M.J."/>
            <person name="Williams K.H."/>
            <person name="Banfield J.F."/>
        </authorList>
    </citation>
    <scope>NUCLEOTIDE SEQUENCE [LARGE SCALE GENOMIC DNA]</scope>
</reference>
<dbReference type="Pfam" id="PF01844">
    <property type="entry name" value="HNH"/>
    <property type="match status" value="1"/>
</dbReference>
<dbReference type="InterPro" id="IPR003615">
    <property type="entry name" value="HNH_nuc"/>
</dbReference>
<name>A0A0G0WIT5_9BACT</name>
<dbReference type="EMBL" id="LCBN01000040">
    <property type="protein sequence ID" value="KKS12819.1"/>
    <property type="molecule type" value="Genomic_DNA"/>
</dbReference>